<reference evidence="3 5" key="3">
    <citation type="submission" date="2023-06" db="EMBL/GenBank/DDBJ databases">
        <title>Genomic Analysis of Acinetobacter Strains Recovered from South Australian Aquatic Samples provides Insights into the Circulation of Antibiotic Resistance determinants in the Environment.</title>
        <authorList>
            <person name="Tobin L."/>
            <person name="Jarocki V.M."/>
            <person name="Kenyon J."/>
            <person name="Drigo B."/>
            <person name="Donner E."/>
            <person name="Djordjevic S.P."/>
            <person name="Hamidian M."/>
        </authorList>
    </citation>
    <scope>NUCLEOTIDE SEQUENCE [LARGE SCALE GENOMIC DNA]</scope>
    <source>
        <strain evidence="3 5">SAAc652</strain>
    </source>
</reference>
<keyword evidence="5" id="KW-1185">Reference proteome</keyword>
<evidence type="ECO:0000313" key="3">
    <source>
        <dbReference type="EMBL" id="MDV2468246.1"/>
    </source>
</evidence>
<evidence type="ECO:0000313" key="2">
    <source>
        <dbReference type="EMBL" id="AXY56560.1"/>
    </source>
</evidence>
<name>A0A3B7LUL6_9GAMM</name>
<reference evidence="2" key="2">
    <citation type="journal article" date="2019" name="J. Microbiol.">
        <title>Acinetobacter chinensis, a novel Acinetobacter species, carrying blaNDM-1, recovered from hospital sewage.</title>
        <authorList>
            <person name="Hu Y."/>
            <person name="Feng Y."/>
            <person name="Qin J."/>
            <person name="Zhang X."/>
            <person name="Zong Z."/>
        </authorList>
    </citation>
    <scope>NUCLEOTIDE SEQUENCE</scope>
    <source>
        <strain evidence="2">WCHAc010005</strain>
    </source>
</reference>
<keyword evidence="1" id="KW-0472">Membrane</keyword>
<feature type="transmembrane region" description="Helical" evidence="1">
    <location>
        <begin position="49"/>
        <end position="66"/>
    </location>
</feature>
<dbReference type="EMBL" id="CP032134">
    <property type="protein sequence ID" value="AXY56560.1"/>
    <property type="molecule type" value="Genomic_DNA"/>
</dbReference>
<keyword evidence="1" id="KW-1133">Transmembrane helix</keyword>
<accession>A0A3B7LUL6</accession>
<keyword evidence="1" id="KW-0812">Transmembrane</keyword>
<dbReference type="KEGG" id="achi:CDG60_08270"/>
<protein>
    <submittedName>
        <fullName evidence="2">Uncharacterized protein</fullName>
    </submittedName>
</protein>
<gene>
    <name evidence="2" type="ORF">CDG60_08270</name>
    <name evidence="3" type="ORF">QR674_04550</name>
</gene>
<dbReference type="EMBL" id="JASVDY010000001">
    <property type="protein sequence ID" value="MDV2468246.1"/>
    <property type="molecule type" value="Genomic_DNA"/>
</dbReference>
<evidence type="ECO:0000313" key="4">
    <source>
        <dbReference type="Proteomes" id="UP000263753"/>
    </source>
</evidence>
<proteinExistence type="predicted"/>
<evidence type="ECO:0000313" key="5">
    <source>
        <dbReference type="Proteomes" id="UP001278188"/>
    </source>
</evidence>
<sequence>MLSIHFNKQVFINALKTNKSLIIYLSTTFGLMLMILIHGLIQSNLKPEFFLYAVLVSFAFYAWDVVDHKHRKQQKAQLAE</sequence>
<evidence type="ECO:0000256" key="1">
    <source>
        <dbReference type="SAM" id="Phobius"/>
    </source>
</evidence>
<dbReference type="AlphaFoldDB" id="A0A3B7LUL6"/>
<reference evidence="4" key="1">
    <citation type="submission" date="2018-09" db="EMBL/GenBank/DDBJ databases">
        <title>The complete genome of Acinetobacter sp. strain WCHAc010005.</title>
        <authorList>
            <person name="Hu Y."/>
            <person name="Long H."/>
            <person name="Feng Y."/>
            <person name="Zong Z."/>
        </authorList>
    </citation>
    <scope>NUCLEOTIDE SEQUENCE [LARGE SCALE GENOMIC DNA]</scope>
    <source>
        <strain evidence="4">WCHAc010005</strain>
    </source>
</reference>
<dbReference type="Proteomes" id="UP000263753">
    <property type="component" value="Chromosome"/>
</dbReference>
<dbReference type="RefSeq" id="WP_087511653.1">
    <property type="nucleotide sequence ID" value="NZ_CP032134.1"/>
</dbReference>
<organism evidence="2 4">
    <name type="scientific">Acinetobacter chinensis</name>
    <dbReference type="NCBI Taxonomy" id="2004650"/>
    <lineage>
        <taxon>Bacteria</taxon>
        <taxon>Pseudomonadati</taxon>
        <taxon>Pseudomonadota</taxon>
        <taxon>Gammaproteobacteria</taxon>
        <taxon>Moraxellales</taxon>
        <taxon>Moraxellaceae</taxon>
        <taxon>Acinetobacter</taxon>
    </lineage>
</organism>
<dbReference type="Proteomes" id="UP001278188">
    <property type="component" value="Unassembled WGS sequence"/>
</dbReference>
<feature type="transmembrane region" description="Helical" evidence="1">
    <location>
        <begin position="21"/>
        <end position="43"/>
    </location>
</feature>